<evidence type="ECO:0000313" key="7">
    <source>
        <dbReference type="Proteomes" id="UP000069241"/>
    </source>
</evidence>
<dbReference type="InterPro" id="IPR010982">
    <property type="entry name" value="Lambda_DNA-bd_dom_sf"/>
</dbReference>
<reference evidence="7" key="1">
    <citation type="submission" date="2016-02" db="EMBL/GenBank/DDBJ databases">
        <authorList>
            <person name="Holder M.E."/>
            <person name="Ajami N.J."/>
            <person name="Petrosino J.F."/>
        </authorList>
    </citation>
    <scope>NUCLEOTIDE SEQUENCE [LARGE SCALE GENOMIC DNA]</scope>
    <source>
        <strain evidence="7">CCUG 45958</strain>
    </source>
</reference>
<dbReference type="PANTHER" id="PTHR30146:SF33">
    <property type="entry name" value="TRANSCRIPTIONAL REGULATOR"/>
    <property type="match status" value="1"/>
</dbReference>
<accession>A0A109W4X5</accession>
<dbReference type="AlphaFoldDB" id="A0A109W4X5"/>
<evidence type="ECO:0000256" key="1">
    <source>
        <dbReference type="ARBA" id="ARBA00023015"/>
    </source>
</evidence>
<dbReference type="CDD" id="cd01575">
    <property type="entry name" value="PBP1_GntR"/>
    <property type="match status" value="1"/>
</dbReference>
<dbReference type="PANTHER" id="PTHR30146">
    <property type="entry name" value="LACI-RELATED TRANSCRIPTIONAL REPRESSOR"/>
    <property type="match status" value="1"/>
</dbReference>
<gene>
    <name evidence="6" type="ORF">AXF13_14055</name>
</gene>
<dbReference type="Proteomes" id="UP000069241">
    <property type="component" value="Chromosome"/>
</dbReference>
<organism evidence="6 7">
    <name type="scientific">Desulfovibrio fairfieldensis</name>
    <dbReference type="NCBI Taxonomy" id="44742"/>
    <lineage>
        <taxon>Bacteria</taxon>
        <taxon>Pseudomonadati</taxon>
        <taxon>Thermodesulfobacteriota</taxon>
        <taxon>Desulfovibrionia</taxon>
        <taxon>Desulfovibrionales</taxon>
        <taxon>Desulfovibrionaceae</taxon>
        <taxon>Desulfovibrio</taxon>
    </lineage>
</organism>
<keyword evidence="3" id="KW-0804">Transcription</keyword>
<evidence type="ECO:0000256" key="2">
    <source>
        <dbReference type="ARBA" id="ARBA00023125"/>
    </source>
</evidence>
<keyword evidence="7" id="KW-1185">Reference proteome</keyword>
<dbReference type="Gene3D" id="3.40.50.2300">
    <property type="match status" value="3"/>
</dbReference>
<feature type="domain" description="HTH lacI-type" evidence="5">
    <location>
        <begin position="31"/>
        <end position="85"/>
    </location>
</feature>
<evidence type="ECO:0000313" key="6">
    <source>
        <dbReference type="EMBL" id="AMD91158.1"/>
    </source>
</evidence>
<dbReference type="Gene3D" id="1.10.260.40">
    <property type="entry name" value="lambda repressor-like DNA-binding domains"/>
    <property type="match status" value="1"/>
</dbReference>
<proteinExistence type="predicted"/>
<evidence type="ECO:0000259" key="5">
    <source>
        <dbReference type="PROSITE" id="PS50932"/>
    </source>
</evidence>
<dbReference type="GO" id="GO:0000976">
    <property type="term" value="F:transcription cis-regulatory region binding"/>
    <property type="evidence" value="ECO:0007669"/>
    <property type="project" value="TreeGrafter"/>
</dbReference>
<keyword evidence="1" id="KW-0805">Transcription regulation</keyword>
<dbReference type="InterPro" id="IPR046335">
    <property type="entry name" value="LacI/GalR-like_sensor"/>
</dbReference>
<sequence length="343" mass="36718">MGIRTPPASASSPSGTNRTATQPRHSEFRQITIKDVARLAGVSLMTVSRALNRPELVSAKTRELVRQAVERTGYIPNRLAGGLSGLHTGQVAVLVPSLSNLVFSDLLNGLASVLEPHGMQMMVGNYHYALVLVGPAPRSAAPLLRARALPMVETVELIDTPFDCNVGISHQDAGAAMAAYLTQQGYRSAAAVSANAGLERRTSQRIEGFCRYLAANNFPQPVRLDLENRSSISEGGKAMRRILDLPERPEVVFCANDDLAFGAMMACLDAGLRVPEDIGVAGFNALDLALQCRPSITTVNVDRHRMGVLAARLLLGRLSGENGAERLDVGFTVIPGQSTRKPT</sequence>
<protein>
    <recommendedName>
        <fullName evidence="5">HTH lacI-type domain-containing protein</fullName>
    </recommendedName>
</protein>
<dbReference type="EMBL" id="CP014229">
    <property type="protein sequence ID" value="AMD91158.1"/>
    <property type="molecule type" value="Genomic_DNA"/>
</dbReference>
<dbReference type="SUPFAM" id="SSF53822">
    <property type="entry name" value="Periplasmic binding protein-like I"/>
    <property type="match status" value="1"/>
</dbReference>
<dbReference type="PRINTS" id="PR00036">
    <property type="entry name" value="HTHLACI"/>
</dbReference>
<dbReference type="STRING" id="44742.AXF13_14055"/>
<dbReference type="SUPFAM" id="SSF47413">
    <property type="entry name" value="lambda repressor-like DNA-binding domains"/>
    <property type="match status" value="1"/>
</dbReference>
<dbReference type="KEGG" id="dfi:AXF13_14055"/>
<evidence type="ECO:0000256" key="4">
    <source>
        <dbReference type="SAM" id="MobiDB-lite"/>
    </source>
</evidence>
<dbReference type="CDD" id="cd01392">
    <property type="entry name" value="HTH_LacI"/>
    <property type="match status" value="1"/>
</dbReference>
<name>A0A109W4X5_9BACT</name>
<dbReference type="GO" id="GO:0003700">
    <property type="term" value="F:DNA-binding transcription factor activity"/>
    <property type="evidence" value="ECO:0007669"/>
    <property type="project" value="TreeGrafter"/>
</dbReference>
<evidence type="ECO:0000256" key="3">
    <source>
        <dbReference type="ARBA" id="ARBA00023163"/>
    </source>
</evidence>
<dbReference type="InterPro" id="IPR028082">
    <property type="entry name" value="Peripla_BP_I"/>
</dbReference>
<dbReference type="InterPro" id="IPR000843">
    <property type="entry name" value="HTH_LacI"/>
</dbReference>
<feature type="region of interest" description="Disordered" evidence="4">
    <location>
        <begin position="1"/>
        <end position="25"/>
    </location>
</feature>
<dbReference type="Pfam" id="PF13377">
    <property type="entry name" value="Peripla_BP_3"/>
    <property type="match status" value="1"/>
</dbReference>
<keyword evidence="2" id="KW-0238">DNA-binding</keyword>
<dbReference type="SMART" id="SM00354">
    <property type="entry name" value="HTH_LACI"/>
    <property type="match status" value="1"/>
</dbReference>
<dbReference type="PROSITE" id="PS50932">
    <property type="entry name" value="HTH_LACI_2"/>
    <property type="match status" value="1"/>
</dbReference>
<feature type="compositionally biased region" description="Low complexity" evidence="4">
    <location>
        <begin position="1"/>
        <end position="14"/>
    </location>
</feature>
<dbReference type="Pfam" id="PF00356">
    <property type="entry name" value="LacI"/>
    <property type="match status" value="1"/>
</dbReference>
<dbReference type="PROSITE" id="PS00356">
    <property type="entry name" value="HTH_LACI_1"/>
    <property type="match status" value="1"/>
</dbReference>
<dbReference type="RefSeq" id="WP_062254191.1">
    <property type="nucleotide sequence ID" value="NZ_CP014229.1"/>
</dbReference>